<dbReference type="PANTHER" id="PTHR30441:SF4">
    <property type="entry name" value="PROTEIN ASMA"/>
    <property type="match status" value="1"/>
</dbReference>
<protein>
    <submittedName>
        <fullName evidence="3">AsmA family protein</fullName>
    </submittedName>
</protein>
<keyword evidence="1" id="KW-0175">Coiled coil</keyword>
<evidence type="ECO:0000313" key="4">
    <source>
        <dbReference type="Proteomes" id="UP001623232"/>
    </source>
</evidence>
<dbReference type="RefSeq" id="WP_406649443.1">
    <property type="nucleotide sequence ID" value="NZ_CP123584.1"/>
</dbReference>
<keyword evidence="4" id="KW-1185">Reference proteome</keyword>
<dbReference type="InterPro" id="IPR007844">
    <property type="entry name" value="AsmA"/>
</dbReference>
<dbReference type="EMBL" id="CP123584">
    <property type="protein sequence ID" value="WZK90578.1"/>
    <property type="molecule type" value="Genomic_DNA"/>
</dbReference>
<dbReference type="Proteomes" id="UP001623232">
    <property type="component" value="Chromosome"/>
</dbReference>
<reference evidence="3 4" key="1">
    <citation type="submission" date="2023-04" db="EMBL/GenBank/DDBJ databases">
        <title>Complete genome sequence of Alisedimentitalea scapharcae.</title>
        <authorList>
            <person name="Rong J.-C."/>
            <person name="Yi M.-L."/>
            <person name="Zhao Q."/>
        </authorList>
    </citation>
    <scope>NUCLEOTIDE SEQUENCE [LARGE SCALE GENOMIC DNA]</scope>
    <source>
        <strain evidence="3 4">KCTC 42119</strain>
    </source>
</reference>
<feature type="domain" description="AsmA" evidence="2">
    <location>
        <begin position="4"/>
        <end position="240"/>
    </location>
</feature>
<evidence type="ECO:0000313" key="3">
    <source>
        <dbReference type="EMBL" id="WZK90578.1"/>
    </source>
</evidence>
<organism evidence="3 4">
    <name type="scientific">Aliisedimentitalea scapharcae</name>
    <dbReference type="NCBI Taxonomy" id="1524259"/>
    <lineage>
        <taxon>Bacteria</taxon>
        <taxon>Pseudomonadati</taxon>
        <taxon>Pseudomonadota</taxon>
        <taxon>Alphaproteobacteria</taxon>
        <taxon>Rhodobacterales</taxon>
        <taxon>Roseobacteraceae</taxon>
        <taxon>Aliisedimentitalea</taxon>
    </lineage>
</organism>
<feature type="coiled-coil region" evidence="1">
    <location>
        <begin position="591"/>
        <end position="634"/>
    </location>
</feature>
<sequence>MRLLVRIVFALVAAIAVVIGALLVLPGEKIAAIAADQVETQTGRKLEFDGKVAISLWPVLGVRTGPVRFANADWAGVEAPPMLTAQRVNIGVSAPDLLSGNIRIKTIDVVEPVLHLSTRADGQGNWVFDTQAVAGDVTGETAAKGQPSELPLAVENITLRSASLTYAAFGAAPIVQTDVDLDLLWPDPQGTADVKLTLRPAGAPVQIEAEVGTFAGFLSGDVASVGATVRTEGGRARFDGRASIAGNAAGRLTVEAQKLAQAMQALGLGDPEFPQGAGQRFVLGTDMTFTTDGRLSLRDMVAKLDENELTGAADILTSGVPNVTAQLKAQHLDLSAWAAPDAGAAIGTDGPPTQTTGWPRDKLDASALELMNGTIDLTVGSLDLGTTQLGASKLTLGMDRARAVLTMAPMAIFGGTVTGQLIVNNRNGLSVGGKVNAADIALNQALTQLADVNSINGQALAQLEFLGVGETVDAIMKSLSGKGWFEVGKGFFTGFDLEELMRSGQGNGGSTVFDTLTASFSIQGGNLGNQDLLLRLKGYRAEGTGRIGLGDQDLDYLFTPIAVNANAGKGLRIPVRIKGSWWDPSIRPDLSEALEADIEAKKDELEAKAKAKAIEKLEAELETTITEDQDLEELLKDQLEDKAKKSLLKLLGAD</sequence>
<name>A0ABZ2XWU7_9RHOB</name>
<proteinExistence type="predicted"/>
<evidence type="ECO:0000256" key="1">
    <source>
        <dbReference type="SAM" id="Coils"/>
    </source>
</evidence>
<dbReference type="PANTHER" id="PTHR30441">
    <property type="entry name" value="DUF748 DOMAIN-CONTAINING PROTEIN"/>
    <property type="match status" value="1"/>
</dbReference>
<accession>A0ABZ2XWU7</accession>
<dbReference type="Pfam" id="PF05170">
    <property type="entry name" value="AsmA"/>
    <property type="match status" value="1"/>
</dbReference>
<dbReference type="InterPro" id="IPR052894">
    <property type="entry name" value="AsmA-related"/>
</dbReference>
<evidence type="ECO:0000259" key="2">
    <source>
        <dbReference type="Pfam" id="PF05170"/>
    </source>
</evidence>
<gene>
    <name evidence="3" type="ORF">QEZ52_08540</name>
</gene>